<dbReference type="RefSeq" id="WP_345527744.1">
    <property type="nucleotide sequence ID" value="NZ_BAABKN010000019.1"/>
</dbReference>
<feature type="domain" description="Fe/B12 periplasmic-binding" evidence="5">
    <location>
        <begin position="123"/>
        <end position="315"/>
    </location>
</feature>
<comment type="subcellular location">
    <subcellularLocation>
        <location evidence="1">Cell envelope</location>
    </subcellularLocation>
</comment>
<keyword evidence="4" id="KW-0732">Signal</keyword>
<evidence type="ECO:0000256" key="4">
    <source>
        <dbReference type="ARBA" id="ARBA00022729"/>
    </source>
</evidence>
<accession>A0ABP8Z234</accession>
<proteinExistence type="inferred from homology"/>
<dbReference type="Gene3D" id="3.40.50.1980">
    <property type="entry name" value="Nitrogenase molybdenum iron protein domain"/>
    <property type="match status" value="2"/>
</dbReference>
<dbReference type="SUPFAM" id="SSF53807">
    <property type="entry name" value="Helical backbone' metal receptor"/>
    <property type="match status" value="1"/>
</dbReference>
<name>A0ABP8Z234_9ACTN</name>
<comment type="similarity">
    <text evidence="2">Belongs to the bacterial solute-binding protein 8 family.</text>
</comment>
<dbReference type="PANTHER" id="PTHR30532">
    <property type="entry name" value="IRON III DICITRATE-BINDING PERIPLASMIC PROTEIN"/>
    <property type="match status" value="1"/>
</dbReference>
<evidence type="ECO:0000256" key="2">
    <source>
        <dbReference type="ARBA" id="ARBA00008814"/>
    </source>
</evidence>
<dbReference type="InterPro" id="IPR002491">
    <property type="entry name" value="ABC_transptr_periplasmic_BD"/>
</dbReference>
<comment type="caution">
    <text evidence="6">The sequence shown here is derived from an EMBL/GenBank/DDBJ whole genome shotgun (WGS) entry which is preliminary data.</text>
</comment>
<evidence type="ECO:0000256" key="1">
    <source>
        <dbReference type="ARBA" id="ARBA00004196"/>
    </source>
</evidence>
<evidence type="ECO:0000313" key="7">
    <source>
        <dbReference type="Proteomes" id="UP001499882"/>
    </source>
</evidence>
<evidence type="ECO:0000256" key="3">
    <source>
        <dbReference type="ARBA" id="ARBA00022448"/>
    </source>
</evidence>
<keyword evidence="7" id="KW-1185">Reference proteome</keyword>
<dbReference type="Pfam" id="PF01497">
    <property type="entry name" value="Peripla_BP_2"/>
    <property type="match status" value="1"/>
</dbReference>
<evidence type="ECO:0000259" key="5">
    <source>
        <dbReference type="Pfam" id="PF01497"/>
    </source>
</evidence>
<dbReference type="InterPro" id="IPR051313">
    <property type="entry name" value="Bact_iron-sidero_bind"/>
</dbReference>
<evidence type="ECO:0000313" key="6">
    <source>
        <dbReference type="EMBL" id="GAA4744304.1"/>
    </source>
</evidence>
<keyword evidence="3" id="KW-0813">Transport</keyword>
<sequence>MRLPVVDHALPTATHGGRLTRRRFGLAVGAVTLAGLLNACGSDDPAPALGATEPSGPWTWTDDRDQTVELDSTPERLVVSQWLLPAFWALGIKPVGVLTFMPWGDIAGYAEAGIAEDDVTVLSTTYGEVDLEKMVGLKPDLIVLDSYADSETLWGFTDLATQQKAGRIAPLVAVSAETDLFEGIDTRHELAAALGADLDATTVVEARGDFEAASAEIEKVLAARPGLSVAFVGPYEDGLWVAPAEDYADLTYLEGLGLDVWKPAQVPDGDILSWENATGVDADLLILDDRDDVAQASKANPVFAELPAVEARQVAAAWRFALPYEYGAYARSFRALTPALQRASILSA</sequence>
<dbReference type="EMBL" id="BAABKN010000019">
    <property type="protein sequence ID" value="GAA4744304.1"/>
    <property type="molecule type" value="Genomic_DNA"/>
</dbReference>
<dbReference type="PANTHER" id="PTHR30532:SF24">
    <property type="entry name" value="FERRIC ENTEROBACTIN-BINDING PERIPLASMIC PROTEIN FEPB"/>
    <property type="match status" value="1"/>
</dbReference>
<reference evidence="7" key="1">
    <citation type="journal article" date="2019" name="Int. J. Syst. Evol. Microbiol.">
        <title>The Global Catalogue of Microorganisms (GCM) 10K type strain sequencing project: providing services to taxonomists for standard genome sequencing and annotation.</title>
        <authorList>
            <consortium name="The Broad Institute Genomics Platform"/>
            <consortium name="The Broad Institute Genome Sequencing Center for Infectious Disease"/>
            <person name="Wu L."/>
            <person name="Ma J."/>
        </authorList>
    </citation>
    <scope>NUCLEOTIDE SEQUENCE [LARGE SCALE GENOMIC DNA]</scope>
    <source>
        <strain evidence="7">JCM 18532</strain>
    </source>
</reference>
<dbReference type="Proteomes" id="UP001499882">
    <property type="component" value="Unassembled WGS sequence"/>
</dbReference>
<protein>
    <submittedName>
        <fullName evidence="6">ABC transporter substrate-binding protein</fullName>
    </submittedName>
</protein>
<gene>
    <name evidence="6" type="ORF">GCM10023350_31230</name>
</gene>
<organism evidence="6 7">
    <name type="scientific">Nocardioides endophyticus</name>
    <dbReference type="NCBI Taxonomy" id="1353775"/>
    <lineage>
        <taxon>Bacteria</taxon>
        <taxon>Bacillati</taxon>
        <taxon>Actinomycetota</taxon>
        <taxon>Actinomycetes</taxon>
        <taxon>Propionibacteriales</taxon>
        <taxon>Nocardioidaceae</taxon>
        <taxon>Nocardioides</taxon>
    </lineage>
</organism>